<dbReference type="GO" id="GO:1990281">
    <property type="term" value="C:efflux pump complex"/>
    <property type="evidence" value="ECO:0007669"/>
    <property type="project" value="TreeGrafter"/>
</dbReference>
<keyword evidence="1" id="KW-0472">Membrane</keyword>
<dbReference type="EMBL" id="UGSJ01000001">
    <property type="protein sequence ID" value="SUA89298.1"/>
    <property type="molecule type" value="Genomic_DNA"/>
</dbReference>
<sequence>MTQPTAPDNAGPEPGRPRPPGWQRRWRWLAFFVLVVVLVAAALLIWRGAVHRAPPPDAAQPPIAVVFTVVAARDLPRYVVQATTSVTVRARVDGQIERVTFSEGRDVKAGDLLVQIDPRPLRAQLDRASVWFRDRKARQAQSPD</sequence>
<gene>
    <name evidence="4" type="primary">bepF_1</name>
    <name evidence="4" type="ORF">NCTC13159_00760</name>
    <name evidence="3" type="ORF">RO07_17280</name>
</gene>
<keyword evidence="1" id="KW-1133">Transmembrane helix</keyword>
<evidence type="ECO:0000256" key="1">
    <source>
        <dbReference type="SAM" id="Phobius"/>
    </source>
</evidence>
<reference evidence="5" key="1">
    <citation type="submission" date="2014-12" db="EMBL/GenBank/DDBJ databases">
        <title>Complete Genome Sequencing of Pandoraea pulmonicola DSM 16583.</title>
        <authorList>
            <person name="Chan K.-G."/>
        </authorList>
    </citation>
    <scope>NUCLEOTIDE SEQUENCE [LARGE SCALE GENOMIC DNA]</scope>
    <source>
        <strain evidence="5">DSM 16583</strain>
    </source>
</reference>
<dbReference type="PANTHER" id="PTHR30469">
    <property type="entry name" value="MULTIDRUG RESISTANCE PROTEIN MDTA"/>
    <property type="match status" value="1"/>
</dbReference>
<feature type="domain" description="Multidrug resistance protein MdtA-like barrel-sandwich hybrid" evidence="2">
    <location>
        <begin position="85"/>
        <end position="124"/>
    </location>
</feature>
<evidence type="ECO:0000313" key="4">
    <source>
        <dbReference type="EMBL" id="SUA89298.1"/>
    </source>
</evidence>
<dbReference type="AlphaFoldDB" id="A0AAJ4Z9F9"/>
<reference evidence="3" key="2">
    <citation type="submission" date="2016-11" db="EMBL/GenBank/DDBJ databases">
        <title>Complete Genome Sequencing of Pandoraea pulmonicola DSM 16583.</title>
        <authorList>
            <person name="Chan K.-G."/>
        </authorList>
    </citation>
    <scope>NUCLEOTIDE SEQUENCE</scope>
    <source>
        <strain evidence="3">DSM 16583</strain>
    </source>
</reference>
<keyword evidence="5" id="KW-1185">Reference proteome</keyword>
<proteinExistence type="predicted"/>
<dbReference type="Gene3D" id="2.40.50.100">
    <property type="match status" value="1"/>
</dbReference>
<evidence type="ECO:0000259" key="2">
    <source>
        <dbReference type="Pfam" id="PF25917"/>
    </source>
</evidence>
<feature type="transmembrane region" description="Helical" evidence="1">
    <location>
        <begin position="26"/>
        <end position="46"/>
    </location>
</feature>
<dbReference type="KEGG" id="ppul:RO07_17280"/>
<evidence type="ECO:0000313" key="5">
    <source>
        <dbReference type="Proteomes" id="UP000035086"/>
    </source>
</evidence>
<dbReference type="InterPro" id="IPR058625">
    <property type="entry name" value="MdtA-like_BSH"/>
</dbReference>
<dbReference type="PANTHER" id="PTHR30469:SF36">
    <property type="entry name" value="BLL3903 PROTEIN"/>
    <property type="match status" value="1"/>
</dbReference>
<dbReference type="Proteomes" id="UP000035086">
    <property type="component" value="Chromosome"/>
</dbReference>
<dbReference type="GO" id="GO:0015562">
    <property type="term" value="F:efflux transmembrane transporter activity"/>
    <property type="evidence" value="ECO:0007669"/>
    <property type="project" value="TreeGrafter"/>
</dbReference>
<reference evidence="4 6" key="3">
    <citation type="submission" date="2018-06" db="EMBL/GenBank/DDBJ databases">
        <authorList>
            <consortium name="Pathogen Informatics"/>
            <person name="Doyle S."/>
        </authorList>
    </citation>
    <scope>NUCLEOTIDE SEQUENCE [LARGE SCALE GENOMIC DNA]</scope>
    <source>
        <strain evidence="4 6">NCTC13159</strain>
    </source>
</reference>
<dbReference type="EMBL" id="CP010310">
    <property type="protein sequence ID" value="AJC21798.1"/>
    <property type="molecule type" value="Genomic_DNA"/>
</dbReference>
<name>A0AAJ4Z9F9_PANPU</name>
<evidence type="ECO:0000313" key="3">
    <source>
        <dbReference type="EMBL" id="AJC21798.1"/>
    </source>
</evidence>
<dbReference type="RefSeq" id="WP_039409943.1">
    <property type="nucleotide sequence ID" value="NZ_CP010310.2"/>
</dbReference>
<evidence type="ECO:0000313" key="6">
    <source>
        <dbReference type="Proteomes" id="UP000254589"/>
    </source>
</evidence>
<dbReference type="Gene3D" id="1.10.287.470">
    <property type="entry name" value="Helix hairpin bin"/>
    <property type="match status" value="1"/>
</dbReference>
<dbReference type="Pfam" id="PF25917">
    <property type="entry name" value="BSH_RND"/>
    <property type="match status" value="1"/>
</dbReference>
<dbReference type="SUPFAM" id="SSF111369">
    <property type="entry name" value="HlyD-like secretion proteins"/>
    <property type="match status" value="1"/>
</dbReference>
<keyword evidence="1" id="KW-0812">Transmembrane</keyword>
<organism evidence="4 6">
    <name type="scientific">Pandoraea pulmonicola</name>
    <dbReference type="NCBI Taxonomy" id="93221"/>
    <lineage>
        <taxon>Bacteria</taxon>
        <taxon>Pseudomonadati</taxon>
        <taxon>Pseudomonadota</taxon>
        <taxon>Betaproteobacteria</taxon>
        <taxon>Burkholderiales</taxon>
        <taxon>Burkholderiaceae</taxon>
        <taxon>Pandoraea</taxon>
    </lineage>
</organism>
<dbReference type="Proteomes" id="UP000254589">
    <property type="component" value="Unassembled WGS sequence"/>
</dbReference>
<accession>A0AAJ4Z9F9</accession>
<protein>
    <submittedName>
        <fullName evidence="4">Efflux pump periplasmic linker BepF</fullName>
    </submittedName>
</protein>